<proteinExistence type="predicted"/>
<accession>M1PW90</accession>
<evidence type="ECO:0000313" key="3">
    <source>
        <dbReference type="Proteomes" id="UP000241071"/>
    </source>
</evidence>
<reference evidence="2 3" key="1">
    <citation type="submission" date="2012-10" db="EMBL/GenBank/DDBJ databases">
        <title>Complete genome sequence of Moumouvirus goulette.</title>
        <authorList>
            <person name="Fournous G."/>
            <person name="Bougalmi M."/>
            <person name="Colson P."/>
        </authorList>
    </citation>
    <scope>NUCLEOTIDE SEQUENCE [LARGE SCALE GENOMIC DNA]</scope>
</reference>
<name>M1PW90_9VIRU</name>
<gene>
    <name evidence="2" type="ORF">glt_00198</name>
</gene>
<organism evidence="2 3">
    <name type="scientific">Moumouvirus goulette</name>
    <dbReference type="NCBI Taxonomy" id="1247379"/>
    <lineage>
        <taxon>Viruses</taxon>
        <taxon>Varidnaviria</taxon>
        <taxon>Bamfordvirae</taxon>
        <taxon>Nucleocytoviricota</taxon>
        <taxon>Megaviricetes</taxon>
        <taxon>Imitervirales</taxon>
        <taxon>Mimiviridae</taxon>
        <taxon>Megamimivirinae</taxon>
        <taxon>Moumouvirus</taxon>
        <taxon>Moumouvirus goulettemassiliense</taxon>
    </lineage>
</organism>
<protein>
    <submittedName>
        <fullName evidence="2">Uncharacterized protein</fullName>
    </submittedName>
</protein>
<sequence>MNSYTYYELVVTGTTIIGLIIGFCTGYIYTIIRDQYINIDNNYMDKDNIKCICAVVGIIVGYVSGVIYFLFDHFN</sequence>
<keyword evidence="3" id="KW-1185">Reference proteome</keyword>
<dbReference type="Proteomes" id="UP000241071">
    <property type="component" value="Segment"/>
</dbReference>
<feature type="transmembrane region" description="Helical" evidence="1">
    <location>
        <begin position="51"/>
        <end position="71"/>
    </location>
</feature>
<feature type="transmembrane region" description="Helical" evidence="1">
    <location>
        <begin position="6"/>
        <end position="30"/>
    </location>
</feature>
<keyword evidence="1" id="KW-0472">Membrane</keyword>
<dbReference type="EMBL" id="KC008572">
    <property type="protein sequence ID" value="AGF85007.1"/>
    <property type="molecule type" value="Genomic_DNA"/>
</dbReference>
<evidence type="ECO:0000256" key="1">
    <source>
        <dbReference type="SAM" id="Phobius"/>
    </source>
</evidence>
<evidence type="ECO:0000313" key="2">
    <source>
        <dbReference type="EMBL" id="AGF85007.1"/>
    </source>
</evidence>
<keyword evidence="1" id="KW-1133">Transmembrane helix</keyword>
<keyword evidence="1" id="KW-0812">Transmembrane</keyword>